<accession>A0A239K4K6</accession>
<dbReference type="AlphaFoldDB" id="A0A239K4K6"/>
<evidence type="ECO:0000313" key="3">
    <source>
        <dbReference type="EMBL" id="SNT13356.1"/>
    </source>
</evidence>
<protein>
    <recommendedName>
        <fullName evidence="2">ThuA-like domain-containing protein</fullName>
    </recommendedName>
</protein>
<evidence type="ECO:0000256" key="1">
    <source>
        <dbReference type="SAM" id="SignalP"/>
    </source>
</evidence>
<keyword evidence="1" id="KW-0732">Signal</keyword>
<dbReference type="PANTHER" id="PTHR40469:SF2">
    <property type="entry name" value="GALACTOSE-BINDING DOMAIN-LIKE SUPERFAMILY PROTEIN"/>
    <property type="match status" value="1"/>
</dbReference>
<evidence type="ECO:0000259" key="2">
    <source>
        <dbReference type="Pfam" id="PF06283"/>
    </source>
</evidence>
<dbReference type="Proteomes" id="UP000198432">
    <property type="component" value="Unassembled WGS sequence"/>
</dbReference>
<dbReference type="PROSITE" id="PS51257">
    <property type="entry name" value="PROKAR_LIPOPROTEIN"/>
    <property type="match status" value="1"/>
</dbReference>
<dbReference type="EMBL" id="FZOQ01000026">
    <property type="protein sequence ID" value="SNT13356.1"/>
    <property type="molecule type" value="Genomic_DNA"/>
</dbReference>
<dbReference type="Gene3D" id="3.40.50.880">
    <property type="match status" value="1"/>
</dbReference>
<evidence type="ECO:0000313" key="4">
    <source>
        <dbReference type="Proteomes" id="UP000198432"/>
    </source>
</evidence>
<keyword evidence="4" id="KW-1185">Reference proteome</keyword>
<organism evidence="3 4">
    <name type="scientific">Pontibacter ummariensis</name>
    <dbReference type="NCBI Taxonomy" id="1610492"/>
    <lineage>
        <taxon>Bacteria</taxon>
        <taxon>Pseudomonadati</taxon>
        <taxon>Bacteroidota</taxon>
        <taxon>Cytophagia</taxon>
        <taxon>Cytophagales</taxon>
        <taxon>Hymenobacteraceae</taxon>
        <taxon>Pontibacter</taxon>
    </lineage>
</organism>
<feature type="domain" description="ThuA-like" evidence="2">
    <location>
        <begin position="43"/>
        <end position="253"/>
    </location>
</feature>
<name>A0A239K4K6_9BACT</name>
<sequence length="267" mass="29572">MKNNLLYKAALLLLTGSMASCSSSDANVGTEASVVTEPMENPKVLVFSKTSGFYHESIPDGIAAFQKLGQENGFTVDTTKNATVFVQDSLKQYDAVVFLSTTGDVLDSAQQVGFEQYIKNGGGFMGIHAATDTEYEWPWYNRLVGAYFESHPEQQKAIVRVQDKSHPSTSHLPEAWERFDEWYNFKDINPEVNVLAKLDETTYKGGKNGDNHPIIWFHEFDGGRAFYTAGGHTSESYTEPLFVQHLLGGVKYVLGEKGEAISTVSTK</sequence>
<gene>
    <name evidence="3" type="ORF">SAMN06296052_12638</name>
</gene>
<reference evidence="4" key="1">
    <citation type="submission" date="2017-06" db="EMBL/GenBank/DDBJ databases">
        <authorList>
            <person name="Varghese N."/>
            <person name="Submissions S."/>
        </authorList>
    </citation>
    <scope>NUCLEOTIDE SEQUENCE [LARGE SCALE GENOMIC DNA]</scope>
    <source>
        <strain evidence="4">NKM1</strain>
    </source>
</reference>
<dbReference type="RefSeq" id="WP_089321215.1">
    <property type="nucleotide sequence ID" value="NZ_FZOQ01000026.1"/>
</dbReference>
<feature type="chain" id="PRO_5013076981" description="ThuA-like domain-containing protein" evidence="1">
    <location>
        <begin position="27"/>
        <end position="267"/>
    </location>
</feature>
<proteinExistence type="predicted"/>
<dbReference type="PANTHER" id="PTHR40469">
    <property type="entry name" value="SECRETED GLYCOSYL HYDROLASE"/>
    <property type="match status" value="1"/>
</dbReference>
<dbReference type="SUPFAM" id="SSF52317">
    <property type="entry name" value="Class I glutamine amidotransferase-like"/>
    <property type="match status" value="1"/>
</dbReference>
<dbReference type="OrthoDB" id="9816308at2"/>
<dbReference type="InterPro" id="IPR029062">
    <property type="entry name" value="Class_I_gatase-like"/>
</dbReference>
<dbReference type="InterPro" id="IPR029010">
    <property type="entry name" value="ThuA-like"/>
</dbReference>
<dbReference type="Pfam" id="PF06283">
    <property type="entry name" value="ThuA"/>
    <property type="match status" value="1"/>
</dbReference>
<feature type="signal peptide" evidence="1">
    <location>
        <begin position="1"/>
        <end position="26"/>
    </location>
</feature>